<reference evidence="2" key="5">
    <citation type="submission" date="2025-09" db="UniProtKB">
        <authorList>
            <consortium name="Ensembl"/>
        </authorList>
    </citation>
    <scope>IDENTIFICATION</scope>
</reference>
<dbReference type="PANTHER" id="PTHR43053:SF6">
    <property type="entry name" value="SITS-BINDING PROTEIN"/>
    <property type="match status" value="1"/>
</dbReference>
<dbReference type="Ensembl" id="ENSCMIT00000006449.1">
    <property type="protein sequence ID" value="ENSCMIP00000006241.1"/>
    <property type="gene ID" value="ENSCMIG00000003590.1"/>
</dbReference>
<reference evidence="3" key="1">
    <citation type="journal article" date="2006" name="Science">
        <title>Ancient noncoding elements conserved in the human genome.</title>
        <authorList>
            <person name="Venkatesh B."/>
            <person name="Kirkness E.F."/>
            <person name="Loh Y.H."/>
            <person name="Halpern A.L."/>
            <person name="Lee A.P."/>
            <person name="Johnson J."/>
            <person name="Dandona N."/>
            <person name="Viswanathan L.D."/>
            <person name="Tay A."/>
            <person name="Venter J.C."/>
            <person name="Strausberg R.L."/>
            <person name="Brenner S."/>
        </authorList>
    </citation>
    <scope>NUCLEOTIDE SEQUENCE [LARGE SCALE GENOMIC DNA]</scope>
</reference>
<dbReference type="Proteomes" id="UP000314986">
    <property type="component" value="Unassembled WGS sequence"/>
</dbReference>
<dbReference type="GeneTree" id="ENSGT00940000164715"/>
<keyword evidence="3" id="KW-1185">Reference proteome</keyword>
<reference evidence="3" key="2">
    <citation type="journal article" date="2007" name="PLoS Biol.">
        <title>Survey sequencing and comparative analysis of the elephant shark (Callorhinchus milii) genome.</title>
        <authorList>
            <person name="Venkatesh B."/>
            <person name="Kirkness E.F."/>
            <person name="Loh Y.H."/>
            <person name="Halpern A.L."/>
            <person name="Lee A.P."/>
            <person name="Johnson J."/>
            <person name="Dandona N."/>
            <person name="Viswanathan L.D."/>
            <person name="Tay A."/>
            <person name="Venter J.C."/>
            <person name="Strausberg R.L."/>
            <person name="Brenner S."/>
        </authorList>
    </citation>
    <scope>NUCLEOTIDE SEQUENCE [LARGE SCALE GENOMIC DNA]</scope>
</reference>
<dbReference type="PANTHER" id="PTHR43053">
    <property type="entry name" value="GLYCOSIDASE FAMILY 31"/>
    <property type="match status" value="1"/>
</dbReference>
<reference evidence="3" key="3">
    <citation type="journal article" date="2014" name="Nature">
        <title>Elephant shark genome provides unique insights into gnathostome evolution.</title>
        <authorList>
            <consortium name="International Elephant Shark Genome Sequencing Consortium"/>
            <person name="Venkatesh B."/>
            <person name="Lee A.P."/>
            <person name="Ravi V."/>
            <person name="Maurya A.K."/>
            <person name="Lian M.M."/>
            <person name="Swann J.B."/>
            <person name="Ohta Y."/>
            <person name="Flajnik M.F."/>
            <person name="Sutoh Y."/>
            <person name="Kasahara M."/>
            <person name="Hoon S."/>
            <person name="Gangu V."/>
            <person name="Roy S.W."/>
            <person name="Irimia M."/>
            <person name="Korzh V."/>
            <person name="Kondrychyn I."/>
            <person name="Lim Z.W."/>
            <person name="Tay B.H."/>
            <person name="Tohari S."/>
            <person name="Kong K.W."/>
            <person name="Ho S."/>
            <person name="Lorente-Galdos B."/>
            <person name="Quilez J."/>
            <person name="Marques-Bonet T."/>
            <person name="Raney B.J."/>
            <person name="Ingham P.W."/>
            <person name="Tay A."/>
            <person name="Hillier L.W."/>
            <person name="Minx P."/>
            <person name="Boehm T."/>
            <person name="Wilson R.K."/>
            <person name="Brenner S."/>
            <person name="Warren W.C."/>
        </authorList>
    </citation>
    <scope>NUCLEOTIDE SEQUENCE [LARGE SCALE GENOMIC DNA]</scope>
</reference>
<organism evidence="2 3">
    <name type="scientific">Callorhinchus milii</name>
    <name type="common">Ghost shark</name>
    <dbReference type="NCBI Taxonomy" id="7868"/>
    <lineage>
        <taxon>Eukaryota</taxon>
        <taxon>Metazoa</taxon>
        <taxon>Chordata</taxon>
        <taxon>Craniata</taxon>
        <taxon>Vertebrata</taxon>
        <taxon>Chondrichthyes</taxon>
        <taxon>Holocephali</taxon>
        <taxon>Chimaeriformes</taxon>
        <taxon>Callorhinchidae</taxon>
        <taxon>Callorhinchus</taxon>
    </lineage>
</organism>
<evidence type="ECO:0000313" key="3">
    <source>
        <dbReference type="Proteomes" id="UP000314986"/>
    </source>
</evidence>
<proteinExistence type="predicted"/>
<accession>A0A4W3GRP1</accession>
<sequence>MARDLCASNRSRFCSHWEGAELHISSHLRSAANTDCYRVAWTPRHCRARIQDCFSMVNVSWFGGASLRSQHWPINRASASSQPFLISDLQEQPSGFGSVLEGYFLGSTGVAVLLDGDLPLHLLIEREKRFCLEPRPDVALSALRYTVCVSHNIRSVHQDVGSLLARAPATAPHTALLGRPVWRWPPATDSTDELKRDLRSFINKLKKHKMPEGVLELSESATLRSAQELSRQWRRRKGTLLWQGLGVAITVSLYSSIDSAQFLSSLREGLEGLWLSVCSPAPGTAVSLASILLVSHPDSTGRPAAREPCVTGMYQGVSGVCWGVQALAASASMFAHSMSQASQEPQLFFLPHICAMTRSAFSTSATSPGSVTVSHCRPPRPSYTPSLHRGSTTETPSLSTSPTLPSTAADHPELCSSCSLPHQAL</sequence>
<name>A0A4W3GRP1_CALMI</name>
<dbReference type="AlphaFoldDB" id="A0A4W3GRP1"/>
<gene>
    <name evidence="2" type="primary">si:ch211-236l14.4</name>
</gene>
<feature type="compositionally biased region" description="Low complexity" evidence="1">
    <location>
        <begin position="392"/>
        <end position="407"/>
    </location>
</feature>
<dbReference type="InParanoid" id="A0A4W3GRP1"/>
<evidence type="ECO:0000256" key="1">
    <source>
        <dbReference type="SAM" id="MobiDB-lite"/>
    </source>
</evidence>
<dbReference type="InterPro" id="IPR050985">
    <property type="entry name" value="Alpha-glycosidase_related"/>
</dbReference>
<evidence type="ECO:0000313" key="2">
    <source>
        <dbReference type="Ensembl" id="ENSCMIP00000006241.1"/>
    </source>
</evidence>
<feature type="compositionally biased region" description="Polar residues" evidence="1">
    <location>
        <begin position="364"/>
        <end position="373"/>
    </location>
</feature>
<protein>
    <submittedName>
        <fullName evidence="2">SITS-binding protein-like</fullName>
    </submittedName>
</protein>
<dbReference type="STRING" id="7868.ENSCMIP00000006241"/>
<reference evidence="2" key="4">
    <citation type="submission" date="2025-08" db="UniProtKB">
        <authorList>
            <consortium name="Ensembl"/>
        </authorList>
    </citation>
    <scope>IDENTIFICATION</scope>
</reference>
<feature type="region of interest" description="Disordered" evidence="1">
    <location>
        <begin position="364"/>
        <end position="412"/>
    </location>
</feature>